<comment type="subcellular location">
    <subcellularLocation>
        <location evidence="1">Membrane</location>
        <topology evidence="1">Multi-pass membrane protein</topology>
    </subcellularLocation>
</comment>
<sequence>MTKGSETQRQVLNRWWVVLGAVLIQLSLGAIYAWSVFTPALTEVGWSKLQTQAVFAIGLAMFAVVMVFAGRLLARLGPRRLALMGGATLGAGYVLAGLLGTHSFWVVAICVGLIGGAGIGLAYMVPIAVGMRWFPDRKGMITGLAVAGFGFGAMGWVKLAGSWGGLIERIGLDGTFVTYGVVFAALIVIGSLWMRMPPKGWVPEGYVVSAAATGRKGRENFTTVEMLRTPQFYLIFMTFAVSAGSGLMSIGLMKLYPMEALQMQGLTLAEASAVAGTAMAVFFSLANGVGRVAWGTISDALGRRRSLMIMAASQAVFLFAFTSMAGTPWLLYLGAALIGFNFGGNFALFPAITADTFGNDRIGQNYPLVFLSYGAGGIAFPVLGGTLGDLGNFPLAFSVCAGACVLGVLCVALIRVPDQEEAHRPPSVHGFLHQMHWD</sequence>
<feature type="domain" description="Major facilitator superfamily (MFS) profile" evidence="7">
    <location>
        <begin position="13"/>
        <end position="419"/>
    </location>
</feature>
<accession>A0AAE3WD92</accession>
<feature type="transmembrane region" description="Helical" evidence="6">
    <location>
        <begin position="12"/>
        <end position="34"/>
    </location>
</feature>
<protein>
    <submittedName>
        <fullName evidence="8">OFA family MFS transporter</fullName>
    </submittedName>
</protein>
<dbReference type="PANTHER" id="PTHR43385:SF1">
    <property type="entry name" value="RIBOFLAVIN TRANSPORTER RIBJ"/>
    <property type="match status" value="1"/>
</dbReference>
<dbReference type="CDD" id="cd17353">
    <property type="entry name" value="MFS_OFA_like"/>
    <property type="match status" value="1"/>
</dbReference>
<proteinExistence type="predicted"/>
<keyword evidence="9" id="KW-1185">Reference proteome</keyword>
<evidence type="ECO:0000256" key="1">
    <source>
        <dbReference type="ARBA" id="ARBA00004141"/>
    </source>
</evidence>
<dbReference type="InterPro" id="IPR036259">
    <property type="entry name" value="MFS_trans_sf"/>
</dbReference>
<feature type="transmembrane region" description="Helical" evidence="6">
    <location>
        <begin position="81"/>
        <end position="99"/>
    </location>
</feature>
<evidence type="ECO:0000256" key="5">
    <source>
        <dbReference type="ARBA" id="ARBA00023136"/>
    </source>
</evidence>
<keyword evidence="4 6" id="KW-1133">Transmembrane helix</keyword>
<dbReference type="GO" id="GO:0022857">
    <property type="term" value="F:transmembrane transporter activity"/>
    <property type="evidence" value="ECO:0007669"/>
    <property type="project" value="InterPro"/>
</dbReference>
<reference evidence="8" key="1">
    <citation type="submission" date="2022-07" db="EMBL/GenBank/DDBJ databases">
        <authorList>
            <person name="Otstavnykh N."/>
            <person name="Isaeva M."/>
            <person name="Bystritskaya E."/>
        </authorList>
    </citation>
    <scope>NUCLEOTIDE SEQUENCE</scope>
    <source>
        <strain evidence="8">KCTC 52189</strain>
    </source>
</reference>
<reference evidence="8" key="2">
    <citation type="submission" date="2023-02" db="EMBL/GenBank/DDBJ databases">
        <title>'Rhodoalgimonas zhirmunskyi' gen. nov., isolated from a red alga.</title>
        <authorList>
            <person name="Nedashkovskaya O.I."/>
            <person name="Otstavnykh N.Y."/>
            <person name="Bystritskaya E.P."/>
            <person name="Balabanova L.A."/>
            <person name="Isaeva M.P."/>
        </authorList>
    </citation>
    <scope>NUCLEOTIDE SEQUENCE</scope>
    <source>
        <strain evidence="8">KCTC 52189</strain>
    </source>
</reference>
<evidence type="ECO:0000313" key="8">
    <source>
        <dbReference type="EMBL" id="MDQ2091126.1"/>
    </source>
</evidence>
<feature type="transmembrane region" description="Helical" evidence="6">
    <location>
        <begin position="331"/>
        <end position="354"/>
    </location>
</feature>
<evidence type="ECO:0000256" key="2">
    <source>
        <dbReference type="ARBA" id="ARBA00022448"/>
    </source>
</evidence>
<dbReference type="Gene3D" id="1.20.1250.20">
    <property type="entry name" value="MFS general substrate transporter like domains"/>
    <property type="match status" value="2"/>
</dbReference>
<dbReference type="InterPro" id="IPR052983">
    <property type="entry name" value="MFS_Riboflavin_Transporter"/>
</dbReference>
<feature type="transmembrane region" description="Helical" evidence="6">
    <location>
        <begin position="232"/>
        <end position="253"/>
    </location>
</feature>
<feature type="transmembrane region" description="Helical" evidence="6">
    <location>
        <begin position="273"/>
        <end position="294"/>
    </location>
</feature>
<dbReference type="EMBL" id="JANHAX010000004">
    <property type="protein sequence ID" value="MDQ2091126.1"/>
    <property type="molecule type" value="Genomic_DNA"/>
</dbReference>
<keyword evidence="2" id="KW-0813">Transport</keyword>
<feature type="transmembrane region" description="Helical" evidence="6">
    <location>
        <begin position="105"/>
        <end position="129"/>
    </location>
</feature>
<evidence type="ECO:0000256" key="6">
    <source>
        <dbReference type="SAM" id="Phobius"/>
    </source>
</evidence>
<dbReference type="Proteomes" id="UP001226762">
    <property type="component" value="Unassembled WGS sequence"/>
</dbReference>
<dbReference type="RefSeq" id="WP_306736410.1">
    <property type="nucleotide sequence ID" value="NZ_JANHAX010000004.1"/>
</dbReference>
<dbReference type="PROSITE" id="PS50850">
    <property type="entry name" value="MFS"/>
    <property type="match status" value="1"/>
</dbReference>
<gene>
    <name evidence="8" type="ORF">NO357_14570</name>
</gene>
<feature type="transmembrane region" description="Helical" evidence="6">
    <location>
        <begin position="141"/>
        <end position="164"/>
    </location>
</feature>
<dbReference type="AlphaFoldDB" id="A0AAE3WD92"/>
<name>A0AAE3WD92_9RHOB</name>
<feature type="transmembrane region" description="Helical" evidence="6">
    <location>
        <begin position="306"/>
        <end position="325"/>
    </location>
</feature>
<comment type="caution">
    <text evidence="8">The sequence shown here is derived from an EMBL/GenBank/DDBJ whole genome shotgun (WGS) entry which is preliminary data.</text>
</comment>
<dbReference type="InterPro" id="IPR011701">
    <property type="entry name" value="MFS"/>
</dbReference>
<evidence type="ECO:0000256" key="3">
    <source>
        <dbReference type="ARBA" id="ARBA00022692"/>
    </source>
</evidence>
<dbReference type="PANTHER" id="PTHR43385">
    <property type="entry name" value="RIBOFLAVIN TRANSPORTER RIBJ"/>
    <property type="match status" value="1"/>
</dbReference>
<feature type="transmembrane region" description="Helical" evidence="6">
    <location>
        <begin position="366"/>
        <end position="387"/>
    </location>
</feature>
<feature type="transmembrane region" description="Helical" evidence="6">
    <location>
        <begin position="176"/>
        <end position="194"/>
    </location>
</feature>
<evidence type="ECO:0000313" key="9">
    <source>
        <dbReference type="Proteomes" id="UP001226762"/>
    </source>
</evidence>
<dbReference type="SUPFAM" id="SSF103473">
    <property type="entry name" value="MFS general substrate transporter"/>
    <property type="match status" value="1"/>
</dbReference>
<dbReference type="InterPro" id="IPR020846">
    <property type="entry name" value="MFS_dom"/>
</dbReference>
<feature type="transmembrane region" description="Helical" evidence="6">
    <location>
        <begin position="393"/>
        <end position="414"/>
    </location>
</feature>
<evidence type="ECO:0000256" key="4">
    <source>
        <dbReference type="ARBA" id="ARBA00022989"/>
    </source>
</evidence>
<keyword evidence="5 6" id="KW-0472">Membrane</keyword>
<keyword evidence="3 6" id="KW-0812">Transmembrane</keyword>
<feature type="transmembrane region" description="Helical" evidence="6">
    <location>
        <begin position="54"/>
        <end position="74"/>
    </location>
</feature>
<evidence type="ECO:0000259" key="7">
    <source>
        <dbReference type="PROSITE" id="PS50850"/>
    </source>
</evidence>
<dbReference type="GO" id="GO:0016020">
    <property type="term" value="C:membrane"/>
    <property type="evidence" value="ECO:0007669"/>
    <property type="project" value="UniProtKB-SubCell"/>
</dbReference>
<organism evidence="8 9">
    <name type="scientific">Marimonas arenosa</name>
    <dbReference type="NCBI Taxonomy" id="1795305"/>
    <lineage>
        <taxon>Bacteria</taxon>
        <taxon>Pseudomonadati</taxon>
        <taxon>Pseudomonadota</taxon>
        <taxon>Alphaproteobacteria</taxon>
        <taxon>Rhodobacterales</taxon>
        <taxon>Paracoccaceae</taxon>
        <taxon>Marimonas</taxon>
    </lineage>
</organism>
<dbReference type="Pfam" id="PF07690">
    <property type="entry name" value="MFS_1"/>
    <property type="match status" value="1"/>
</dbReference>